<keyword evidence="5" id="KW-0378">Hydrolase</keyword>
<reference evidence="5 6" key="1">
    <citation type="submission" date="2018-09" db="EMBL/GenBank/DDBJ databases">
        <title>Genome Sequence of Paenibacillus lautus Strain E7593-69, Azo Dye-Degrading Bacteria, Isolated from Commercial Tattoo Inks.</title>
        <authorList>
            <person name="Nho S.W."/>
            <person name="Kim S.-J."/>
            <person name="Kweon O."/>
            <person name="Cerniglia C.E."/>
        </authorList>
    </citation>
    <scope>NUCLEOTIDE SEQUENCE [LARGE SCALE GENOMIC DNA]</scope>
    <source>
        <strain evidence="5 6">E7593-69</strain>
    </source>
</reference>
<dbReference type="Gene3D" id="3.60.15.10">
    <property type="entry name" value="Ribonuclease Z/Hydroxyacylglutathione hydrolase-like"/>
    <property type="match status" value="1"/>
</dbReference>
<gene>
    <name evidence="5" type="ORF">D5F53_24940</name>
</gene>
<evidence type="ECO:0000256" key="3">
    <source>
        <dbReference type="ARBA" id="ARBA00048505"/>
    </source>
</evidence>
<dbReference type="RefSeq" id="WP_119849952.1">
    <property type="nucleotide sequence ID" value="NZ_CP032412.1"/>
</dbReference>
<dbReference type="EMBL" id="CP032412">
    <property type="protein sequence ID" value="AYB46345.1"/>
    <property type="molecule type" value="Genomic_DNA"/>
</dbReference>
<comment type="function">
    <text evidence="2">Counteracts the endogenous Pycsar antiviral defense system. Phosphodiesterase that enables metal-dependent hydrolysis of host cyclic nucleotide Pycsar defense signals such as cCMP and cUMP.</text>
</comment>
<dbReference type="AlphaFoldDB" id="A0A385TYK2"/>
<evidence type="ECO:0000313" key="6">
    <source>
        <dbReference type="Proteomes" id="UP000266552"/>
    </source>
</evidence>
<dbReference type="InterPro" id="IPR001279">
    <property type="entry name" value="Metallo-B-lactamas"/>
</dbReference>
<dbReference type="InterPro" id="IPR050855">
    <property type="entry name" value="NDM-1-like"/>
</dbReference>
<dbReference type="PANTHER" id="PTHR42951">
    <property type="entry name" value="METALLO-BETA-LACTAMASE DOMAIN-CONTAINING"/>
    <property type="match status" value="1"/>
</dbReference>
<evidence type="ECO:0000259" key="4">
    <source>
        <dbReference type="SMART" id="SM00849"/>
    </source>
</evidence>
<comment type="catalytic activity">
    <reaction evidence="3">
        <text>3',5'-cyclic UMP + H2O = UMP + H(+)</text>
        <dbReference type="Rhea" id="RHEA:70575"/>
        <dbReference type="ChEBI" id="CHEBI:15377"/>
        <dbReference type="ChEBI" id="CHEBI:15378"/>
        <dbReference type="ChEBI" id="CHEBI:57865"/>
        <dbReference type="ChEBI" id="CHEBI:184387"/>
    </reaction>
    <physiologicalReaction direction="left-to-right" evidence="3">
        <dbReference type="Rhea" id="RHEA:70576"/>
    </physiologicalReaction>
</comment>
<dbReference type="Proteomes" id="UP000266552">
    <property type="component" value="Chromosome"/>
</dbReference>
<dbReference type="InterPro" id="IPR036866">
    <property type="entry name" value="RibonucZ/Hydroxyglut_hydro"/>
</dbReference>
<dbReference type="CDD" id="cd07721">
    <property type="entry name" value="yflN-like_MBL-fold"/>
    <property type="match status" value="1"/>
</dbReference>
<dbReference type="SUPFAM" id="SSF56281">
    <property type="entry name" value="Metallo-hydrolase/oxidoreductase"/>
    <property type="match status" value="1"/>
</dbReference>
<dbReference type="GO" id="GO:0016787">
    <property type="term" value="F:hydrolase activity"/>
    <property type="evidence" value="ECO:0007669"/>
    <property type="project" value="UniProtKB-KW"/>
</dbReference>
<feature type="domain" description="Metallo-beta-lactamase" evidence="4">
    <location>
        <begin position="28"/>
        <end position="236"/>
    </location>
</feature>
<evidence type="ECO:0000313" key="5">
    <source>
        <dbReference type="EMBL" id="AYB46345.1"/>
    </source>
</evidence>
<dbReference type="PANTHER" id="PTHR42951:SF17">
    <property type="entry name" value="METALLO-BETA-LACTAMASE DOMAIN-CONTAINING PROTEIN"/>
    <property type="match status" value="1"/>
</dbReference>
<organism evidence="5 6">
    <name type="scientific">Paenibacillus lautus</name>
    <name type="common">Bacillus lautus</name>
    <dbReference type="NCBI Taxonomy" id="1401"/>
    <lineage>
        <taxon>Bacteria</taxon>
        <taxon>Bacillati</taxon>
        <taxon>Bacillota</taxon>
        <taxon>Bacilli</taxon>
        <taxon>Bacillales</taxon>
        <taxon>Paenibacillaceae</taxon>
        <taxon>Paenibacillus</taxon>
    </lineage>
</organism>
<dbReference type="Pfam" id="PF00753">
    <property type="entry name" value="Lactamase_B"/>
    <property type="match status" value="1"/>
</dbReference>
<evidence type="ECO:0000256" key="2">
    <source>
        <dbReference type="ARBA" id="ARBA00034301"/>
    </source>
</evidence>
<name>A0A385TYK2_PAELA</name>
<sequence length="275" mass="30086">MNDHSMLKTGAVETEEITPDILSLRTVMVNVQMIGTPGTGDWVLIDTGLGNFEGSIVEEAEKRFGKPPVCIVLTHGHFDHVGNVKELADRWSVPVYAHLSELLFLTGKEDYPPGDPSVGGGLMARVAPMYPNKAIDLGSRIRPLPEDGSVPGLPEFKWLPTPGHSPGHISLFRERDRILIAGDAVITVKQESALAVIGQEKELHGPPMYFTPDWDLARESVRRLASLNPEILVTGHGVSMRGEELSTSLARLARNFDRLAVPEQGRYVDKDADGK</sequence>
<keyword evidence="6" id="KW-1185">Reference proteome</keyword>
<evidence type="ECO:0000256" key="1">
    <source>
        <dbReference type="ARBA" id="ARBA00034221"/>
    </source>
</evidence>
<comment type="catalytic activity">
    <reaction evidence="1">
        <text>3',5'-cyclic CMP + H2O = CMP + H(+)</text>
        <dbReference type="Rhea" id="RHEA:72675"/>
        <dbReference type="ChEBI" id="CHEBI:15377"/>
        <dbReference type="ChEBI" id="CHEBI:15378"/>
        <dbReference type="ChEBI" id="CHEBI:58003"/>
        <dbReference type="ChEBI" id="CHEBI:60377"/>
    </reaction>
    <physiologicalReaction direction="left-to-right" evidence="1">
        <dbReference type="Rhea" id="RHEA:72676"/>
    </physiologicalReaction>
</comment>
<dbReference type="KEGG" id="plw:D5F53_24940"/>
<protein>
    <submittedName>
        <fullName evidence="5">MBL fold metallo-hydrolase</fullName>
    </submittedName>
</protein>
<dbReference type="SMART" id="SM00849">
    <property type="entry name" value="Lactamase_B"/>
    <property type="match status" value="1"/>
</dbReference>
<accession>A0A385TYK2</accession>
<proteinExistence type="predicted"/>